<evidence type="ECO:0008006" key="6">
    <source>
        <dbReference type="Google" id="ProtNLM"/>
    </source>
</evidence>
<gene>
    <name evidence="4" type="ORF">LTR09_007685</name>
</gene>
<dbReference type="InterPro" id="IPR020946">
    <property type="entry name" value="Flavin_mOase-like"/>
</dbReference>
<dbReference type="GO" id="GO:0004499">
    <property type="term" value="F:N,N-dimethylaniline monooxygenase activity"/>
    <property type="evidence" value="ECO:0007669"/>
    <property type="project" value="InterPro"/>
</dbReference>
<keyword evidence="1" id="KW-0285">Flavoprotein</keyword>
<keyword evidence="2" id="KW-0274">FAD</keyword>
<reference evidence="4" key="1">
    <citation type="submission" date="2023-04" db="EMBL/GenBank/DDBJ databases">
        <title>Black Yeasts Isolated from many extreme environments.</title>
        <authorList>
            <person name="Coleine C."/>
            <person name="Stajich J.E."/>
            <person name="Selbmann L."/>
        </authorList>
    </citation>
    <scope>NUCLEOTIDE SEQUENCE</scope>
    <source>
        <strain evidence="4">CCFEE 5312</strain>
    </source>
</reference>
<keyword evidence="3" id="KW-0560">Oxidoreductase</keyword>
<keyword evidence="5" id="KW-1185">Reference proteome</keyword>
<dbReference type="InterPro" id="IPR050982">
    <property type="entry name" value="Auxin_biosynth/cation_transpt"/>
</dbReference>
<dbReference type="Gene3D" id="3.50.50.60">
    <property type="entry name" value="FAD/NAD(P)-binding domain"/>
    <property type="match status" value="1"/>
</dbReference>
<comment type="caution">
    <text evidence="4">The sequence shown here is derived from an EMBL/GenBank/DDBJ whole genome shotgun (WGS) entry which is preliminary data.</text>
</comment>
<name>A0AAJ0DJU7_9PEZI</name>
<accession>A0AAJ0DJU7</accession>
<organism evidence="4 5">
    <name type="scientific">Extremus antarcticus</name>
    <dbReference type="NCBI Taxonomy" id="702011"/>
    <lineage>
        <taxon>Eukaryota</taxon>
        <taxon>Fungi</taxon>
        <taxon>Dikarya</taxon>
        <taxon>Ascomycota</taxon>
        <taxon>Pezizomycotina</taxon>
        <taxon>Dothideomycetes</taxon>
        <taxon>Dothideomycetidae</taxon>
        <taxon>Mycosphaerellales</taxon>
        <taxon>Extremaceae</taxon>
        <taxon>Extremus</taxon>
    </lineage>
</organism>
<dbReference type="GO" id="GO:0050661">
    <property type="term" value="F:NADP binding"/>
    <property type="evidence" value="ECO:0007669"/>
    <property type="project" value="InterPro"/>
</dbReference>
<evidence type="ECO:0000256" key="3">
    <source>
        <dbReference type="ARBA" id="ARBA00023002"/>
    </source>
</evidence>
<dbReference type="PANTHER" id="PTHR43539">
    <property type="entry name" value="FLAVIN-BINDING MONOOXYGENASE-LIKE PROTEIN (AFU_ORTHOLOGUE AFUA_4G09220)"/>
    <property type="match status" value="1"/>
</dbReference>
<proteinExistence type="predicted"/>
<evidence type="ECO:0000313" key="5">
    <source>
        <dbReference type="Proteomes" id="UP001271007"/>
    </source>
</evidence>
<dbReference type="InterPro" id="IPR036188">
    <property type="entry name" value="FAD/NAD-bd_sf"/>
</dbReference>
<dbReference type="Proteomes" id="UP001271007">
    <property type="component" value="Unassembled WGS sequence"/>
</dbReference>
<evidence type="ECO:0000256" key="1">
    <source>
        <dbReference type="ARBA" id="ARBA00022630"/>
    </source>
</evidence>
<dbReference type="EMBL" id="JAWDJX010000027">
    <property type="protein sequence ID" value="KAK3051289.1"/>
    <property type="molecule type" value="Genomic_DNA"/>
</dbReference>
<evidence type="ECO:0000256" key="2">
    <source>
        <dbReference type="ARBA" id="ARBA00022827"/>
    </source>
</evidence>
<dbReference type="AlphaFoldDB" id="A0AAJ0DJU7"/>
<sequence>MKEISVVTRSVILATGGGGQIPSMPELPKRDEYSGDVLHSVDFKSAKPWKERSAVVVGSANTGHDVATDMFEAGCSSTTMIQRSTNYVMPTEYYKNVLDQSYNDDVPTVSADMSSSWAPILVIRLISMQLVNSRAEKQSERFDALEKAGFLTQRYGDIIHQIFECGGGHYMDVGASAMIAQGKIKVRAGVAPTEYKKTGLRLSDGSSLDAEVIVWATGFKFNAREDIQDWFGKSVADKVQEYWGVDEEGEIRGAFKPSGHPGIWLHGGTQGQARYMSRFVALQVKALVMGQPLPVYSETPRNG</sequence>
<dbReference type="PANTHER" id="PTHR43539:SF68">
    <property type="entry name" value="FLAVIN-BINDING MONOOXYGENASE-LIKE PROTEIN (AFU_ORTHOLOGUE AFUA_4G09220)"/>
    <property type="match status" value="1"/>
</dbReference>
<dbReference type="GO" id="GO:0050660">
    <property type="term" value="F:flavin adenine dinucleotide binding"/>
    <property type="evidence" value="ECO:0007669"/>
    <property type="project" value="InterPro"/>
</dbReference>
<dbReference type="Pfam" id="PF00743">
    <property type="entry name" value="FMO-like"/>
    <property type="match status" value="1"/>
</dbReference>
<protein>
    <recommendedName>
        <fullName evidence="6">Flavin-containing monooxygenase</fullName>
    </recommendedName>
</protein>
<evidence type="ECO:0000313" key="4">
    <source>
        <dbReference type="EMBL" id="KAK3051289.1"/>
    </source>
</evidence>
<dbReference type="SUPFAM" id="SSF51905">
    <property type="entry name" value="FAD/NAD(P)-binding domain"/>
    <property type="match status" value="1"/>
</dbReference>